<dbReference type="HOGENOM" id="CLU_2776345_0_0_1"/>
<evidence type="ECO:0000313" key="2">
    <source>
        <dbReference type="Proteomes" id="UP000001194"/>
    </source>
</evidence>
<keyword evidence="2" id="KW-1185">Reference proteome</keyword>
<protein>
    <submittedName>
        <fullName evidence="1">Predicted protein</fullName>
    </submittedName>
</protein>
<accession>B0D266</accession>
<reference evidence="1 2" key="1">
    <citation type="journal article" date="2008" name="Nature">
        <title>The genome of Laccaria bicolor provides insights into mycorrhizal symbiosis.</title>
        <authorList>
            <person name="Martin F."/>
            <person name="Aerts A."/>
            <person name="Ahren D."/>
            <person name="Brun A."/>
            <person name="Danchin E.G.J."/>
            <person name="Duchaussoy F."/>
            <person name="Gibon J."/>
            <person name="Kohler A."/>
            <person name="Lindquist E."/>
            <person name="Pereda V."/>
            <person name="Salamov A."/>
            <person name="Shapiro H.J."/>
            <person name="Wuyts J."/>
            <person name="Blaudez D."/>
            <person name="Buee M."/>
            <person name="Brokstein P."/>
            <person name="Canbaeck B."/>
            <person name="Cohen D."/>
            <person name="Courty P.E."/>
            <person name="Coutinho P.M."/>
            <person name="Delaruelle C."/>
            <person name="Detter J.C."/>
            <person name="Deveau A."/>
            <person name="DiFazio S."/>
            <person name="Duplessis S."/>
            <person name="Fraissinet-Tachet L."/>
            <person name="Lucic E."/>
            <person name="Frey-Klett P."/>
            <person name="Fourrey C."/>
            <person name="Feussner I."/>
            <person name="Gay G."/>
            <person name="Grimwood J."/>
            <person name="Hoegger P.J."/>
            <person name="Jain P."/>
            <person name="Kilaru S."/>
            <person name="Labbe J."/>
            <person name="Lin Y.C."/>
            <person name="Legue V."/>
            <person name="Le Tacon F."/>
            <person name="Marmeisse R."/>
            <person name="Melayah D."/>
            <person name="Montanini B."/>
            <person name="Muratet M."/>
            <person name="Nehls U."/>
            <person name="Niculita-Hirzel H."/>
            <person name="Oudot-Le Secq M.P."/>
            <person name="Peter M."/>
            <person name="Quesneville H."/>
            <person name="Rajashekar B."/>
            <person name="Reich M."/>
            <person name="Rouhier N."/>
            <person name="Schmutz J."/>
            <person name="Yin T."/>
            <person name="Chalot M."/>
            <person name="Henrissat B."/>
            <person name="Kuees U."/>
            <person name="Lucas S."/>
            <person name="Van de Peer Y."/>
            <person name="Podila G.K."/>
            <person name="Polle A."/>
            <person name="Pukkila P.J."/>
            <person name="Richardson P.M."/>
            <person name="Rouze P."/>
            <person name="Sanders I.R."/>
            <person name="Stajich J.E."/>
            <person name="Tunlid A."/>
            <person name="Tuskan G."/>
            <person name="Grigoriev I.V."/>
        </authorList>
    </citation>
    <scope>NUCLEOTIDE SEQUENCE [LARGE SCALE GENOMIC DNA]</scope>
    <source>
        <strain evidence="2">S238N-H82 / ATCC MYA-4686</strain>
    </source>
</reference>
<gene>
    <name evidence="1" type="ORF">LACBIDRAFT_315346</name>
</gene>
<dbReference type="GeneID" id="6074074"/>
<dbReference type="InParanoid" id="B0D266"/>
<dbReference type="KEGG" id="lbc:LACBIDRAFT_315346"/>
<sequence length="69" mass="7033">MFLGIPFAAPAYVIPPVLGTDISCKGVPEIEAMTQGGRVSSLPLCSPSLVPPPLLTLLLITSGPKGLSC</sequence>
<dbReference type="AlphaFoldDB" id="B0D266"/>
<proteinExistence type="predicted"/>
<name>B0D266_LACBS</name>
<dbReference type="EMBL" id="DS547096">
    <property type="protein sequence ID" value="EDR11050.1"/>
    <property type="molecule type" value="Genomic_DNA"/>
</dbReference>
<dbReference type="RefSeq" id="XP_001878351.1">
    <property type="nucleotide sequence ID" value="XM_001878316.1"/>
</dbReference>
<dbReference type="Proteomes" id="UP000001194">
    <property type="component" value="Unassembled WGS sequence"/>
</dbReference>
<organism evidence="2">
    <name type="scientific">Laccaria bicolor (strain S238N-H82 / ATCC MYA-4686)</name>
    <name type="common">Bicoloured deceiver</name>
    <name type="synonym">Laccaria laccata var. bicolor</name>
    <dbReference type="NCBI Taxonomy" id="486041"/>
    <lineage>
        <taxon>Eukaryota</taxon>
        <taxon>Fungi</taxon>
        <taxon>Dikarya</taxon>
        <taxon>Basidiomycota</taxon>
        <taxon>Agaricomycotina</taxon>
        <taxon>Agaricomycetes</taxon>
        <taxon>Agaricomycetidae</taxon>
        <taxon>Agaricales</taxon>
        <taxon>Agaricineae</taxon>
        <taxon>Hydnangiaceae</taxon>
        <taxon>Laccaria</taxon>
    </lineage>
</organism>
<evidence type="ECO:0000313" key="1">
    <source>
        <dbReference type="EMBL" id="EDR11050.1"/>
    </source>
</evidence>